<evidence type="ECO:0000313" key="6">
    <source>
        <dbReference type="Proteomes" id="UP000008495"/>
    </source>
</evidence>
<evidence type="ECO:0000256" key="3">
    <source>
        <dbReference type="ARBA" id="ARBA00022801"/>
    </source>
</evidence>
<evidence type="ECO:0000256" key="2">
    <source>
        <dbReference type="ARBA" id="ARBA00022729"/>
    </source>
</evidence>
<dbReference type="Pfam" id="PF08386">
    <property type="entry name" value="Abhydrolase_4"/>
    <property type="match status" value="1"/>
</dbReference>
<dbReference type="InterPro" id="IPR051601">
    <property type="entry name" value="Serine_prot/Carboxylest_S33"/>
</dbReference>
<dbReference type="PANTHER" id="PTHR43248:SF29">
    <property type="entry name" value="TRIPEPTIDYL AMINOPEPTIDASE"/>
    <property type="match status" value="1"/>
</dbReference>
<dbReference type="AlphaFoldDB" id="K6V6B7"/>
<evidence type="ECO:0000313" key="5">
    <source>
        <dbReference type="EMBL" id="GAB77778.1"/>
    </source>
</evidence>
<dbReference type="SUPFAM" id="SSF53474">
    <property type="entry name" value="alpha/beta-Hydrolases"/>
    <property type="match status" value="1"/>
</dbReference>
<dbReference type="Gene3D" id="3.40.50.1820">
    <property type="entry name" value="alpha/beta hydrolase"/>
    <property type="match status" value="1"/>
</dbReference>
<proteinExistence type="inferred from homology"/>
<dbReference type="eggNOG" id="COG0596">
    <property type="taxonomic scope" value="Bacteria"/>
</dbReference>
<sequence>MDHISSSPRRRAPHLVRAAALATALTLSTAGCIPASLLTTMSSEGTARGKQHTTQNPPTGSENLAKFYSQSLSWEKCDNLQCGWIEVPIDYSDPLGETLKLRVRKAPATGSARGTLFASNGINSITGLKFLKEVDSNVTPEVRKAYDIVEIDHRGTGQSNPIICLDDADMDFRYGSDPTPETEEEARIGNDIYAKFAQTCKNKYPKVLPHVSALDAAKDMDIARAVMGEKQLNYLGLDYGTYLGTIYADLFPTYVGRFVFDLAIPPDLTNKEIILATAAAREKNTQDYARHCITQGNCPLGSSPAAVSAQLKNFVTLREKEPLPVRNDPRVKELTEGWALIAVFAGILSSERWNPLTEAIRAAQQGDGTSLFQIAAAWVGRKDGRYPSGDDQTAHAVECLNRDSPMPSEDEQTAGEKELMQASPTWENTFSMIPVCEGWLVPPKLTPKRVTASGSNPILIVGSPQNPIFPYAWSERLAQQLDHSRHIRHEGHVSSGYPKKNTCVDRTVDDYLLNSKAPEQRQTSC</sequence>
<dbReference type="STRING" id="100225.SAMN05421595_0280"/>
<dbReference type="PANTHER" id="PTHR43248">
    <property type="entry name" value="2-SUCCINYL-6-HYDROXY-2,4-CYCLOHEXADIENE-1-CARBOXYLATE SYNTHASE"/>
    <property type="match status" value="1"/>
</dbReference>
<dbReference type="InterPro" id="IPR029058">
    <property type="entry name" value="AB_hydrolase_fold"/>
</dbReference>
<organism evidence="5 6">
    <name type="scientific">Austwickia chelonae NBRC 105200</name>
    <dbReference type="NCBI Taxonomy" id="1184607"/>
    <lineage>
        <taxon>Bacteria</taxon>
        <taxon>Bacillati</taxon>
        <taxon>Actinomycetota</taxon>
        <taxon>Actinomycetes</taxon>
        <taxon>Micrococcales</taxon>
        <taxon>Dermatophilaceae</taxon>
        <taxon>Austwickia</taxon>
    </lineage>
</organism>
<dbReference type="GO" id="GO:0016787">
    <property type="term" value="F:hydrolase activity"/>
    <property type="evidence" value="ECO:0007669"/>
    <property type="project" value="UniProtKB-KW"/>
</dbReference>
<accession>K6V6B7</accession>
<protein>
    <recommendedName>
        <fullName evidence="4">Peptidase S33 tripeptidyl aminopeptidase-like C-terminal domain-containing protein</fullName>
    </recommendedName>
</protein>
<keyword evidence="6" id="KW-1185">Reference proteome</keyword>
<keyword evidence="3" id="KW-0378">Hydrolase</keyword>
<name>K6V6B7_9MICO</name>
<evidence type="ECO:0000256" key="1">
    <source>
        <dbReference type="ARBA" id="ARBA00010088"/>
    </source>
</evidence>
<dbReference type="InterPro" id="IPR013595">
    <property type="entry name" value="Pept_S33_TAP-like_C"/>
</dbReference>
<dbReference type="RefSeq" id="WP_006502530.1">
    <property type="nucleotide sequence ID" value="NZ_BAGZ01000008.1"/>
</dbReference>
<gene>
    <name evidence="5" type="ORF">AUCHE_08_00170</name>
</gene>
<comment type="caution">
    <text evidence="5">The sequence shown here is derived from an EMBL/GenBank/DDBJ whole genome shotgun (WGS) entry which is preliminary data.</text>
</comment>
<dbReference type="Proteomes" id="UP000008495">
    <property type="component" value="Unassembled WGS sequence"/>
</dbReference>
<keyword evidence="2" id="KW-0732">Signal</keyword>
<feature type="domain" description="Peptidase S33 tripeptidyl aminopeptidase-like C-terminal" evidence="4">
    <location>
        <begin position="424"/>
        <end position="525"/>
    </location>
</feature>
<evidence type="ECO:0000259" key="4">
    <source>
        <dbReference type="Pfam" id="PF08386"/>
    </source>
</evidence>
<dbReference type="EMBL" id="BAGZ01000008">
    <property type="protein sequence ID" value="GAB77778.1"/>
    <property type="molecule type" value="Genomic_DNA"/>
</dbReference>
<comment type="similarity">
    <text evidence="1">Belongs to the peptidase S33 family.</text>
</comment>
<reference evidence="5 6" key="1">
    <citation type="submission" date="2012-08" db="EMBL/GenBank/DDBJ databases">
        <title>Whole genome shotgun sequence of Austwickia chelonae NBRC 105200.</title>
        <authorList>
            <person name="Yoshida I."/>
            <person name="Hosoyama A."/>
            <person name="Tsuchikane K."/>
            <person name="Katsumata H."/>
            <person name="Ando Y."/>
            <person name="Ohji S."/>
            <person name="Hamada M."/>
            <person name="Tamura T."/>
            <person name="Yamazoe A."/>
            <person name="Yamazaki S."/>
            <person name="Fujita N."/>
        </authorList>
    </citation>
    <scope>NUCLEOTIDE SEQUENCE [LARGE SCALE GENOMIC DNA]</scope>
    <source>
        <strain evidence="5 6">NBRC 105200</strain>
    </source>
</reference>